<dbReference type="AlphaFoldDB" id="A0A936ZMZ1"/>
<dbReference type="Pfam" id="PF07729">
    <property type="entry name" value="FCD"/>
    <property type="match status" value="1"/>
</dbReference>
<evidence type="ECO:0000313" key="6">
    <source>
        <dbReference type="Proteomes" id="UP000613011"/>
    </source>
</evidence>
<dbReference type="SMART" id="SM00345">
    <property type="entry name" value="HTH_GNTR"/>
    <property type="match status" value="1"/>
</dbReference>
<keyword evidence="1" id="KW-0805">Transcription regulation</keyword>
<dbReference type="InterPro" id="IPR036388">
    <property type="entry name" value="WH-like_DNA-bd_sf"/>
</dbReference>
<dbReference type="Gene3D" id="1.10.10.10">
    <property type="entry name" value="Winged helix-like DNA-binding domain superfamily/Winged helix DNA-binding domain"/>
    <property type="match status" value="1"/>
</dbReference>
<keyword evidence="6" id="KW-1185">Reference proteome</keyword>
<keyword evidence="2" id="KW-0238">DNA-binding</keyword>
<dbReference type="PROSITE" id="PS50949">
    <property type="entry name" value="HTH_GNTR"/>
    <property type="match status" value="1"/>
</dbReference>
<dbReference type="Pfam" id="PF00392">
    <property type="entry name" value="GntR"/>
    <property type="match status" value="1"/>
</dbReference>
<dbReference type="InterPro" id="IPR036390">
    <property type="entry name" value="WH_DNA-bd_sf"/>
</dbReference>
<dbReference type="Proteomes" id="UP000613011">
    <property type="component" value="Unassembled WGS sequence"/>
</dbReference>
<evidence type="ECO:0000256" key="2">
    <source>
        <dbReference type="ARBA" id="ARBA00023125"/>
    </source>
</evidence>
<gene>
    <name evidence="5" type="ORF">JI739_20450</name>
</gene>
<dbReference type="EMBL" id="JAEQNA010000009">
    <property type="protein sequence ID" value="MBL0422717.1"/>
    <property type="molecule type" value="Genomic_DNA"/>
</dbReference>
<proteinExistence type="predicted"/>
<evidence type="ECO:0000313" key="5">
    <source>
        <dbReference type="EMBL" id="MBL0422717.1"/>
    </source>
</evidence>
<evidence type="ECO:0000256" key="3">
    <source>
        <dbReference type="ARBA" id="ARBA00023163"/>
    </source>
</evidence>
<keyword evidence="3" id="KW-0804">Transcription</keyword>
<evidence type="ECO:0000256" key="1">
    <source>
        <dbReference type="ARBA" id="ARBA00023015"/>
    </source>
</evidence>
<protein>
    <submittedName>
        <fullName evidence="5">GntR family transcriptional regulator</fullName>
    </submittedName>
</protein>
<dbReference type="SMART" id="SM00895">
    <property type="entry name" value="FCD"/>
    <property type="match status" value="1"/>
</dbReference>
<dbReference type="InterPro" id="IPR011711">
    <property type="entry name" value="GntR_C"/>
</dbReference>
<dbReference type="GO" id="GO:0003700">
    <property type="term" value="F:DNA-binding transcription factor activity"/>
    <property type="evidence" value="ECO:0007669"/>
    <property type="project" value="InterPro"/>
</dbReference>
<dbReference type="Gene3D" id="1.20.120.530">
    <property type="entry name" value="GntR ligand-binding domain-like"/>
    <property type="match status" value="1"/>
</dbReference>
<dbReference type="PANTHER" id="PTHR43537:SF39">
    <property type="entry name" value="HTH-TYPE TRANSCRIPTIONAL REGULATOR MCBR"/>
    <property type="match status" value="1"/>
</dbReference>
<name>A0A936ZMZ1_9BURK</name>
<comment type="caution">
    <text evidence="5">The sequence shown here is derived from an EMBL/GenBank/DDBJ whole genome shotgun (WGS) entry which is preliminary data.</text>
</comment>
<dbReference type="GO" id="GO:0003677">
    <property type="term" value="F:DNA binding"/>
    <property type="evidence" value="ECO:0007669"/>
    <property type="project" value="UniProtKB-KW"/>
</dbReference>
<dbReference type="SUPFAM" id="SSF46785">
    <property type="entry name" value="Winged helix' DNA-binding domain"/>
    <property type="match status" value="1"/>
</dbReference>
<accession>A0A936ZMZ1</accession>
<reference evidence="5" key="1">
    <citation type="submission" date="2021-01" db="EMBL/GenBank/DDBJ databases">
        <title>Ramlibacter sp. strain AW1 16S ribosomal RNA gene Genome sequencing and assembly.</title>
        <authorList>
            <person name="Kang M."/>
        </authorList>
    </citation>
    <scope>NUCLEOTIDE SEQUENCE</scope>
    <source>
        <strain evidence="5">AW1</strain>
    </source>
</reference>
<organism evidence="5 6">
    <name type="scientific">Ramlibacter aurantiacus</name>
    <dbReference type="NCBI Taxonomy" id="2801330"/>
    <lineage>
        <taxon>Bacteria</taxon>
        <taxon>Pseudomonadati</taxon>
        <taxon>Pseudomonadota</taxon>
        <taxon>Betaproteobacteria</taxon>
        <taxon>Burkholderiales</taxon>
        <taxon>Comamonadaceae</taxon>
        <taxon>Ramlibacter</taxon>
    </lineage>
</organism>
<dbReference type="PANTHER" id="PTHR43537">
    <property type="entry name" value="TRANSCRIPTIONAL REGULATOR, GNTR FAMILY"/>
    <property type="match status" value="1"/>
</dbReference>
<evidence type="ECO:0000259" key="4">
    <source>
        <dbReference type="PROSITE" id="PS50949"/>
    </source>
</evidence>
<feature type="domain" description="HTH gntR-type" evidence="4">
    <location>
        <begin position="30"/>
        <end position="97"/>
    </location>
</feature>
<dbReference type="RefSeq" id="WP_201685853.1">
    <property type="nucleotide sequence ID" value="NZ_JAEQNA010000009.1"/>
</dbReference>
<dbReference type="SUPFAM" id="SSF48008">
    <property type="entry name" value="GntR ligand-binding domain-like"/>
    <property type="match status" value="1"/>
</dbReference>
<dbReference type="InterPro" id="IPR000524">
    <property type="entry name" value="Tscrpt_reg_HTH_GntR"/>
</dbReference>
<sequence length="246" mass="27028">MKLQPTRAAAPSRPEAFAPFTLAATAEDGDTTQNRAYRALRNAVLAGHFHPGTTVTLARLSEMLGTSDMPVREALKRLTAEGAFEALPNRSTRVPVLSARAVKQILELRIELEGRAAAEAAEHVSKRHLEQLIALDAAMSQALDSRELGRYVQLNMEFHFTIYRLADNEPLLALIEALWLRMAPLVAFNLTRAENVKDIQLDAAGRAHHARIIQALKSLDGARACEALRADLRHPSGLKHYFDGAG</sequence>
<dbReference type="InterPro" id="IPR008920">
    <property type="entry name" value="TF_FadR/GntR_C"/>
</dbReference>